<dbReference type="AlphaFoldDB" id="A0A0V1FCH8"/>
<reference evidence="1 2" key="1">
    <citation type="submission" date="2015-01" db="EMBL/GenBank/DDBJ databases">
        <title>Evolution of Trichinella species and genotypes.</title>
        <authorList>
            <person name="Korhonen P.K."/>
            <person name="Edoardo P."/>
            <person name="Giuseppe L.R."/>
            <person name="Gasser R.B."/>
        </authorList>
    </citation>
    <scope>NUCLEOTIDE SEQUENCE [LARGE SCALE GENOMIC DNA]</scope>
    <source>
        <strain evidence="1">ISS470</strain>
    </source>
</reference>
<evidence type="ECO:0000313" key="1">
    <source>
        <dbReference type="EMBL" id="KRY82995.1"/>
    </source>
</evidence>
<proteinExistence type="predicted"/>
<evidence type="ECO:0000313" key="2">
    <source>
        <dbReference type="Proteomes" id="UP000054995"/>
    </source>
</evidence>
<dbReference type="EMBL" id="JYDT01000154">
    <property type="protein sequence ID" value="KRY82995.1"/>
    <property type="molecule type" value="Genomic_DNA"/>
</dbReference>
<organism evidence="1 2">
    <name type="scientific">Trichinella pseudospiralis</name>
    <name type="common">Parasitic roundworm</name>
    <dbReference type="NCBI Taxonomy" id="6337"/>
    <lineage>
        <taxon>Eukaryota</taxon>
        <taxon>Metazoa</taxon>
        <taxon>Ecdysozoa</taxon>
        <taxon>Nematoda</taxon>
        <taxon>Enoplea</taxon>
        <taxon>Dorylaimia</taxon>
        <taxon>Trichinellida</taxon>
        <taxon>Trichinellidae</taxon>
        <taxon>Trichinella</taxon>
    </lineage>
</organism>
<gene>
    <name evidence="1" type="ORF">T4D_11006</name>
</gene>
<dbReference type="Proteomes" id="UP000054995">
    <property type="component" value="Unassembled WGS sequence"/>
</dbReference>
<accession>A0A0V1FCH8</accession>
<comment type="caution">
    <text evidence="1">The sequence shown here is derived from an EMBL/GenBank/DDBJ whole genome shotgun (WGS) entry which is preliminary data.</text>
</comment>
<keyword evidence="2" id="KW-1185">Reference proteome</keyword>
<name>A0A0V1FCH8_TRIPS</name>
<sequence>MLTHIKKLPANWTDKYHVSTAMLFTMNNWDCLHSDPGSASGICMQMFPEMIVNWNNFNLLHCQRRNE</sequence>
<protein>
    <submittedName>
        <fullName evidence="1">Uncharacterized protein</fullName>
    </submittedName>
</protein>